<dbReference type="AlphaFoldDB" id="A0A3M2RRZ4"/>
<dbReference type="InterPro" id="IPR043729">
    <property type="entry name" value="DUF5672"/>
</dbReference>
<gene>
    <name evidence="2" type="ORF">CDV36_012423</name>
</gene>
<dbReference type="STRING" id="2010991.A0A3M2RRZ4"/>
<dbReference type="Proteomes" id="UP000277212">
    <property type="component" value="Unassembled WGS sequence"/>
</dbReference>
<keyword evidence="3" id="KW-1185">Reference proteome</keyword>
<proteinExistence type="predicted"/>
<organism evidence="2 3">
    <name type="scientific">Fusarium kuroshium</name>
    <dbReference type="NCBI Taxonomy" id="2010991"/>
    <lineage>
        <taxon>Eukaryota</taxon>
        <taxon>Fungi</taxon>
        <taxon>Dikarya</taxon>
        <taxon>Ascomycota</taxon>
        <taxon>Pezizomycotina</taxon>
        <taxon>Sordariomycetes</taxon>
        <taxon>Hypocreomycetidae</taxon>
        <taxon>Hypocreales</taxon>
        <taxon>Nectriaceae</taxon>
        <taxon>Fusarium</taxon>
        <taxon>Fusarium solani species complex</taxon>
    </lineage>
</organism>
<name>A0A3M2RRZ4_9HYPO</name>
<evidence type="ECO:0000259" key="1">
    <source>
        <dbReference type="Pfam" id="PF18922"/>
    </source>
</evidence>
<evidence type="ECO:0000313" key="2">
    <source>
        <dbReference type="EMBL" id="RMJ07972.1"/>
    </source>
</evidence>
<reference evidence="2 3" key="1">
    <citation type="submission" date="2017-06" db="EMBL/GenBank/DDBJ databases">
        <title>Comparative genomic analysis of Ambrosia Fusariam Clade fungi.</title>
        <authorList>
            <person name="Stajich J.E."/>
            <person name="Carrillo J."/>
            <person name="Kijimoto T."/>
            <person name="Eskalen A."/>
            <person name="O'Donnell K."/>
            <person name="Kasson M."/>
        </authorList>
    </citation>
    <scope>NUCLEOTIDE SEQUENCE [LARGE SCALE GENOMIC DNA]</scope>
    <source>
        <strain evidence="2">UCR3666</strain>
    </source>
</reference>
<dbReference type="EMBL" id="NKUJ01000312">
    <property type="protein sequence ID" value="RMJ07972.1"/>
    <property type="molecule type" value="Genomic_DNA"/>
</dbReference>
<accession>A0A3M2RRZ4</accession>
<evidence type="ECO:0000313" key="3">
    <source>
        <dbReference type="Proteomes" id="UP000277212"/>
    </source>
</evidence>
<comment type="caution">
    <text evidence="2">The sequence shown here is derived from an EMBL/GenBank/DDBJ whole genome shotgun (WGS) entry which is preliminary data.</text>
</comment>
<feature type="domain" description="DUF5672" evidence="1">
    <location>
        <begin position="77"/>
        <end position="187"/>
    </location>
</feature>
<dbReference type="Pfam" id="PF18922">
    <property type="entry name" value="DUF5672"/>
    <property type="match status" value="1"/>
</dbReference>
<protein>
    <recommendedName>
        <fullName evidence="1">DUF5672 domain-containing protein</fullName>
    </recommendedName>
</protein>
<sequence>MVHREPNSNSPAQYNMSKLALLIEARPSPHLVPLVLHMMSVVPRDWRFLMIGSQHSVALVAEAHAIQRQQERGKIDFQIIPSLSVTQDEDHVSRLLTDPKFYESLPGVEWMLRYESDSILCANSPKGLDEFLNSDWTSLGSIDATYLSGSGGLSLRRISAMRRILSFQQRTNNSEPEDEWFMKRLRILPGRAIVPGASKPGLVGDHEQLVKPMGYHVPLDGDLLDSPLWRDAESRQNILDYCPELSMILDMKLERERCPPEMKQDWAFKA</sequence>
<dbReference type="OrthoDB" id="10025998at2759"/>